<evidence type="ECO:0000313" key="2">
    <source>
        <dbReference type="Proteomes" id="UP000030655"/>
    </source>
</evidence>
<dbReference type="AlphaFoldDB" id="A0A059F5X4"/>
<dbReference type="OrthoDB" id="10425783at2759"/>
<dbReference type="Proteomes" id="UP000030655">
    <property type="component" value="Unassembled WGS sequence"/>
</dbReference>
<dbReference type="EMBL" id="KK365130">
    <property type="protein sequence ID" value="KCZ82409.1"/>
    <property type="molecule type" value="Genomic_DNA"/>
</dbReference>
<dbReference type="VEuPathDB" id="MicrosporidiaDB:H312_00067"/>
<organism evidence="1 2">
    <name type="scientific">Anncaliia algerae PRA339</name>
    <dbReference type="NCBI Taxonomy" id="1288291"/>
    <lineage>
        <taxon>Eukaryota</taxon>
        <taxon>Fungi</taxon>
        <taxon>Fungi incertae sedis</taxon>
        <taxon>Microsporidia</taxon>
        <taxon>Tubulinosematoidea</taxon>
        <taxon>Tubulinosematidae</taxon>
        <taxon>Anncaliia</taxon>
    </lineage>
</organism>
<accession>A0A059F5X4</accession>
<reference evidence="2" key="1">
    <citation type="submission" date="2013-02" db="EMBL/GenBank/DDBJ databases">
        <authorList>
            <consortium name="The Broad Institute Genome Sequencing Platform"/>
            <person name="Cuomo C."/>
            <person name="Becnel J."/>
            <person name="Sanscrainte N."/>
            <person name="Walker B."/>
            <person name="Young S.K."/>
            <person name="Zeng Q."/>
            <person name="Gargeya S."/>
            <person name="Fitzgerald M."/>
            <person name="Haas B."/>
            <person name="Abouelleil A."/>
            <person name="Alvarado L."/>
            <person name="Arachchi H.M."/>
            <person name="Berlin A.M."/>
            <person name="Chapman S.B."/>
            <person name="Dewar J."/>
            <person name="Goldberg J."/>
            <person name="Griggs A."/>
            <person name="Gujja S."/>
            <person name="Hansen M."/>
            <person name="Howarth C."/>
            <person name="Imamovic A."/>
            <person name="Larimer J."/>
            <person name="McCowan C."/>
            <person name="Murphy C."/>
            <person name="Neiman D."/>
            <person name="Pearson M."/>
            <person name="Priest M."/>
            <person name="Roberts A."/>
            <person name="Saif S."/>
            <person name="Shea T."/>
            <person name="Sisk P."/>
            <person name="Sykes S."/>
            <person name="Wortman J."/>
            <person name="Nusbaum C."/>
            <person name="Birren B."/>
        </authorList>
    </citation>
    <scope>NUCLEOTIDE SEQUENCE [LARGE SCALE GENOMIC DNA]</scope>
    <source>
        <strain evidence="2">PRA339</strain>
    </source>
</reference>
<evidence type="ECO:0000313" key="1">
    <source>
        <dbReference type="EMBL" id="KCZ82409.1"/>
    </source>
</evidence>
<reference evidence="1 2" key="2">
    <citation type="submission" date="2014-03" db="EMBL/GenBank/DDBJ databases">
        <title>The Genome Sequence of Anncaliia algerae insect isolate PRA339.</title>
        <authorList>
            <consortium name="The Broad Institute Genome Sequencing Platform"/>
            <consortium name="The Broad Institute Genome Sequencing Center for Infectious Disease"/>
            <person name="Cuomo C."/>
            <person name="Becnel J."/>
            <person name="Sanscrainte N."/>
            <person name="Walker B."/>
            <person name="Young S.K."/>
            <person name="Zeng Q."/>
            <person name="Gargeya S."/>
            <person name="Fitzgerald M."/>
            <person name="Haas B."/>
            <person name="Abouelleil A."/>
            <person name="Alvarado L."/>
            <person name="Arachchi H.M."/>
            <person name="Berlin A.M."/>
            <person name="Chapman S.B."/>
            <person name="Dewar J."/>
            <person name="Goldberg J."/>
            <person name="Griggs A."/>
            <person name="Gujja S."/>
            <person name="Hansen M."/>
            <person name="Howarth C."/>
            <person name="Imamovic A."/>
            <person name="Larimer J."/>
            <person name="McCowan C."/>
            <person name="Murphy C."/>
            <person name="Neiman D."/>
            <person name="Pearson M."/>
            <person name="Priest M."/>
            <person name="Roberts A."/>
            <person name="Saif S."/>
            <person name="Shea T."/>
            <person name="Sisk P."/>
            <person name="Sykes S."/>
            <person name="Wortman J."/>
            <person name="Nusbaum C."/>
            <person name="Birren B."/>
        </authorList>
    </citation>
    <scope>NUCLEOTIDE SEQUENCE [LARGE SCALE GENOMIC DNA]</scope>
    <source>
        <strain evidence="1 2">PRA339</strain>
    </source>
</reference>
<keyword evidence="2" id="KW-1185">Reference proteome</keyword>
<proteinExistence type="predicted"/>
<gene>
    <name evidence="1" type="ORF">H312_00067</name>
</gene>
<protein>
    <submittedName>
        <fullName evidence="1">Uncharacterized protein</fullName>
    </submittedName>
</protein>
<dbReference type="HOGENOM" id="CLU_1981107_0_0_1"/>
<name>A0A059F5X4_9MICR</name>
<sequence length="126" mass="15374">MYNNKDIYSELEPITTPSKIKLNNCLLSYKILSADEKKKVDIFFHSQIKPIKKKQIRIFARENKISYTKVINYFKRCSERKEKEFIIHETVIMNELKNIWIEIDFSWKRYLNISEDILKNFYKNNK</sequence>